<comment type="caution">
    <text evidence="8">The sequence shown here is derived from an EMBL/GenBank/DDBJ whole genome shotgun (WGS) entry which is preliminary data.</text>
</comment>
<evidence type="ECO:0000259" key="7">
    <source>
        <dbReference type="PROSITE" id="PS51464"/>
    </source>
</evidence>
<evidence type="ECO:0000313" key="8">
    <source>
        <dbReference type="EMBL" id="GBR46996.1"/>
    </source>
</evidence>
<dbReference type="SUPFAM" id="SSF53697">
    <property type="entry name" value="SIS domain"/>
    <property type="match status" value="1"/>
</dbReference>
<protein>
    <submittedName>
        <fullName evidence="8">Arabinose-5-phosphate isomerase GutQ</fullName>
    </submittedName>
</protein>
<dbReference type="Gene3D" id="3.40.50.10490">
    <property type="entry name" value="Glucose-6-phosphate isomerase like protein, domain 1"/>
    <property type="match status" value="1"/>
</dbReference>
<organism evidence="8 9">
    <name type="scientific">Neokomagataea tanensis NBRC 106556</name>
    <dbReference type="NCBI Taxonomy" id="1223519"/>
    <lineage>
        <taxon>Bacteria</taxon>
        <taxon>Pseudomonadati</taxon>
        <taxon>Pseudomonadota</taxon>
        <taxon>Alphaproteobacteria</taxon>
        <taxon>Acetobacterales</taxon>
        <taxon>Acetobacteraceae</taxon>
        <taxon>Neokomagataea</taxon>
    </lineage>
</organism>
<sequence length="330" mass="34787">MSQPSASLHAHQSAYQTLLTERAGLEALSAALNGPLGQSFDHAVHIIYACTGRLAVTGIGKSGHIGRKIQATLASTGTPSLFIHPAEAAHGDLGMLAEGDLILALSNSGETAELAAILTYAARRNIPVIAITAIADSALARAASLTLLLPRTPEACPMGLAPTTSTLMQLALGDALAIALLERRNFTAEDFGTFHPGGRLGAQLRPVHELMHTGDALPLGSPNLPLQDVILEMTRKTFGCMGVINDEGALCGLITDADLRHALLGNLHTTTARDVMNHKPITTTPSTLAQDALRQMNARSKPITSLFVLDQKQHPIGIVHLHDLLRAGLR</sequence>
<dbReference type="Proteomes" id="UP001062443">
    <property type="component" value="Unassembled WGS sequence"/>
</dbReference>
<feature type="domain" description="SIS" evidence="7">
    <location>
        <begin position="43"/>
        <end position="186"/>
    </location>
</feature>
<dbReference type="PANTHER" id="PTHR42745:SF1">
    <property type="entry name" value="ARABINOSE 5-PHOSPHATE ISOMERASE KDSD"/>
    <property type="match status" value="1"/>
</dbReference>
<keyword evidence="9" id="KW-1185">Reference proteome</keyword>
<dbReference type="CDD" id="cd04604">
    <property type="entry name" value="CBS_pair_SIS_assoc"/>
    <property type="match status" value="1"/>
</dbReference>
<reference evidence="8" key="1">
    <citation type="submission" date="2013-04" db="EMBL/GenBank/DDBJ databases">
        <title>The genome sequencing project of 58 acetic acid bacteria.</title>
        <authorList>
            <person name="Okamoto-Kainuma A."/>
            <person name="Ishikawa M."/>
            <person name="Umino S."/>
            <person name="Koizumi Y."/>
            <person name="Shiwa Y."/>
            <person name="Yoshikawa H."/>
            <person name="Matsutani M."/>
            <person name="Matsushita K."/>
        </authorList>
    </citation>
    <scope>NUCLEOTIDE SEQUENCE</scope>
    <source>
        <strain evidence="8">NBRC 106556</strain>
    </source>
</reference>
<evidence type="ECO:0000256" key="4">
    <source>
        <dbReference type="PIRNR" id="PIRNR004692"/>
    </source>
</evidence>
<dbReference type="Pfam" id="PF01380">
    <property type="entry name" value="SIS"/>
    <property type="match status" value="1"/>
</dbReference>
<feature type="domain" description="CBS" evidence="6">
    <location>
        <begin position="211"/>
        <end position="270"/>
    </location>
</feature>
<keyword evidence="3 5" id="KW-0129">CBS domain</keyword>
<dbReference type="Gene3D" id="3.10.580.10">
    <property type="entry name" value="CBS-domain"/>
    <property type="match status" value="1"/>
</dbReference>
<dbReference type="InterPro" id="IPR046342">
    <property type="entry name" value="CBS_dom_sf"/>
</dbReference>
<dbReference type="GO" id="GO:0016853">
    <property type="term" value="F:isomerase activity"/>
    <property type="evidence" value="ECO:0007669"/>
    <property type="project" value="UniProtKB-KW"/>
</dbReference>
<dbReference type="PROSITE" id="PS51464">
    <property type="entry name" value="SIS"/>
    <property type="match status" value="1"/>
</dbReference>
<dbReference type="InterPro" id="IPR000644">
    <property type="entry name" value="CBS_dom"/>
</dbReference>
<evidence type="ECO:0000256" key="5">
    <source>
        <dbReference type="PROSITE-ProRule" id="PRU00703"/>
    </source>
</evidence>
<keyword evidence="2" id="KW-0677">Repeat</keyword>
<evidence type="ECO:0000256" key="3">
    <source>
        <dbReference type="ARBA" id="ARBA00023122"/>
    </source>
</evidence>
<keyword evidence="8" id="KW-0413">Isomerase</keyword>
<evidence type="ECO:0000256" key="2">
    <source>
        <dbReference type="ARBA" id="ARBA00022737"/>
    </source>
</evidence>
<feature type="domain" description="CBS" evidence="6">
    <location>
        <begin position="276"/>
        <end position="330"/>
    </location>
</feature>
<dbReference type="EMBL" id="BAQB01000018">
    <property type="protein sequence ID" value="GBR46996.1"/>
    <property type="molecule type" value="Genomic_DNA"/>
</dbReference>
<accession>A0ABQ0QJJ5</accession>
<dbReference type="RefSeq" id="WP_068169446.1">
    <property type="nucleotide sequence ID" value="NZ_BAQB01000018.1"/>
</dbReference>
<dbReference type="NCBIfam" id="TIGR00393">
    <property type="entry name" value="kpsF"/>
    <property type="match status" value="1"/>
</dbReference>
<dbReference type="InterPro" id="IPR035474">
    <property type="entry name" value="SIS_Kpsf"/>
</dbReference>
<dbReference type="Pfam" id="PF00571">
    <property type="entry name" value="CBS"/>
    <property type="match status" value="2"/>
</dbReference>
<dbReference type="InterPro" id="IPR046348">
    <property type="entry name" value="SIS_dom_sf"/>
</dbReference>
<name>A0ABQ0QJJ5_9PROT</name>
<dbReference type="PROSITE" id="PS51371">
    <property type="entry name" value="CBS"/>
    <property type="match status" value="2"/>
</dbReference>
<dbReference type="SMART" id="SM00116">
    <property type="entry name" value="CBS"/>
    <property type="match status" value="2"/>
</dbReference>
<comment type="similarity">
    <text evidence="1 4">Belongs to the SIS family. GutQ/KpsF subfamily.</text>
</comment>
<proteinExistence type="inferred from homology"/>
<evidence type="ECO:0000259" key="6">
    <source>
        <dbReference type="PROSITE" id="PS51371"/>
    </source>
</evidence>
<dbReference type="InterPro" id="IPR050986">
    <property type="entry name" value="GutQ/KpsF_isomerases"/>
</dbReference>
<dbReference type="CDD" id="cd05014">
    <property type="entry name" value="SIS_Kpsf"/>
    <property type="match status" value="1"/>
</dbReference>
<evidence type="ECO:0000256" key="1">
    <source>
        <dbReference type="ARBA" id="ARBA00008165"/>
    </source>
</evidence>
<dbReference type="PANTHER" id="PTHR42745">
    <property type="match status" value="1"/>
</dbReference>
<dbReference type="InterPro" id="IPR001347">
    <property type="entry name" value="SIS_dom"/>
</dbReference>
<gene>
    <name evidence="8" type="ORF">AA106556_1302</name>
</gene>
<dbReference type="InterPro" id="IPR004800">
    <property type="entry name" value="KdsD/KpsF-type"/>
</dbReference>
<dbReference type="PIRSF" id="PIRSF004692">
    <property type="entry name" value="KdsD_KpsF"/>
    <property type="match status" value="1"/>
</dbReference>
<evidence type="ECO:0000313" key="9">
    <source>
        <dbReference type="Proteomes" id="UP001062443"/>
    </source>
</evidence>